<comment type="caution">
    <text evidence="6">The sequence shown here is derived from an EMBL/GenBank/DDBJ whole genome shotgun (WGS) entry which is preliminary data.</text>
</comment>
<dbReference type="EMBL" id="BJXX01000164">
    <property type="protein sequence ID" value="GEN36010.1"/>
    <property type="molecule type" value="Genomic_DNA"/>
</dbReference>
<proteinExistence type="inferred from homology"/>
<keyword evidence="6" id="KW-0808">Transferase</keyword>
<dbReference type="AlphaFoldDB" id="A0A511VAQ8"/>
<keyword evidence="6" id="KW-0032">Aminotransferase</keyword>
<dbReference type="RefSeq" id="WP_146811537.1">
    <property type="nucleotide sequence ID" value="NZ_BJXX01000164.1"/>
</dbReference>
<dbReference type="InterPro" id="IPR015421">
    <property type="entry name" value="PyrdxlP-dep_Trfase_major"/>
</dbReference>
<keyword evidence="1 4" id="KW-0663">Pyridoxal phosphate</keyword>
<sequence>MEKTLRKVSLLDLTAQYQDIKPEIKQAVDNVLESGNYIMGPFVKNFEAAMAEYCGTKYAIGVANGTDALLLTLDAMGVGPGDEVITTPFTFFASAEVISQLGATPVFVDIDPDTYNINPAKLEAAITPKTKVIMPVHIFGQPVDMDEIRAIADKYNLHIVEDACQAIGSKYKGQRIGSIGTAGCFSFFPTKNLGGYGDGGIVVTNDEELARKIQILRVHGSNPKYYHSMIGYNSRLDALQAAMLQVKLKYIDQWNQQRREKAAIYSEALKDLPIKLPYVKEDREAVFHLYIIQTEYRDELMAYLKEHGIASGVYYPVPLHQQEVYKGLGYEAGSLAESEKAALGTMALPLYPELASDDQEYVISVVREFFEAKGERV</sequence>
<dbReference type="Gene3D" id="3.90.1150.10">
    <property type="entry name" value="Aspartate Aminotransferase, domain 1"/>
    <property type="match status" value="1"/>
</dbReference>
<comment type="similarity">
    <text evidence="2 5">Belongs to the DegT/DnrJ/EryC1 family.</text>
</comment>
<dbReference type="PANTHER" id="PTHR30244">
    <property type="entry name" value="TRANSAMINASE"/>
    <property type="match status" value="1"/>
</dbReference>
<evidence type="ECO:0000256" key="2">
    <source>
        <dbReference type="ARBA" id="ARBA00037999"/>
    </source>
</evidence>
<evidence type="ECO:0000313" key="6">
    <source>
        <dbReference type="EMBL" id="GEN36010.1"/>
    </source>
</evidence>
<feature type="active site" description="Proton acceptor" evidence="3">
    <location>
        <position position="191"/>
    </location>
</feature>
<dbReference type="InterPro" id="IPR015422">
    <property type="entry name" value="PyrdxlP-dep_Trfase_small"/>
</dbReference>
<dbReference type="CDD" id="cd00616">
    <property type="entry name" value="AHBA_syn"/>
    <property type="match status" value="1"/>
</dbReference>
<dbReference type="Gene3D" id="3.40.640.10">
    <property type="entry name" value="Type I PLP-dependent aspartate aminotransferase-like (Major domain)"/>
    <property type="match status" value="1"/>
</dbReference>
<dbReference type="SUPFAM" id="SSF53383">
    <property type="entry name" value="PLP-dependent transferases"/>
    <property type="match status" value="1"/>
</dbReference>
<evidence type="ECO:0000313" key="7">
    <source>
        <dbReference type="Proteomes" id="UP000321157"/>
    </source>
</evidence>
<dbReference type="PANTHER" id="PTHR30244:SF36">
    <property type="entry name" value="3-OXO-GLUCOSE-6-PHOSPHATE:GLUTAMATE AMINOTRANSFERASE"/>
    <property type="match status" value="1"/>
</dbReference>
<dbReference type="Proteomes" id="UP000321157">
    <property type="component" value="Unassembled WGS sequence"/>
</dbReference>
<dbReference type="Pfam" id="PF01041">
    <property type="entry name" value="DegT_DnrJ_EryC1"/>
    <property type="match status" value="1"/>
</dbReference>
<reference evidence="6 7" key="1">
    <citation type="submission" date="2019-07" db="EMBL/GenBank/DDBJ databases">
        <title>Whole genome shotgun sequence of Aneurinibacillus danicus NBRC 102444.</title>
        <authorList>
            <person name="Hosoyama A."/>
            <person name="Uohara A."/>
            <person name="Ohji S."/>
            <person name="Ichikawa N."/>
        </authorList>
    </citation>
    <scope>NUCLEOTIDE SEQUENCE [LARGE SCALE GENOMIC DNA]</scope>
    <source>
        <strain evidence="6 7">NBRC 102444</strain>
    </source>
</reference>
<dbReference type="OrthoDB" id="9810913at2"/>
<organism evidence="6 7">
    <name type="scientific">Aneurinibacillus danicus</name>
    <dbReference type="NCBI Taxonomy" id="267746"/>
    <lineage>
        <taxon>Bacteria</taxon>
        <taxon>Bacillati</taxon>
        <taxon>Bacillota</taxon>
        <taxon>Bacilli</taxon>
        <taxon>Bacillales</taxon>
        <taxon>Paenibacillaceae</taxon>
        <taxon>Aneurinibacillus group</taxon>
        <taxon>Aneurinibacillus</taxon>
    </lineage>
</organism>
<evidence type="ECO:0000256" key="3">
    <source>
        <dbReference type="PIRSR" id="PIRSR000390-1"/>
    </source>
</evidence>
<dbReference type="InterPro" id="IPR015424">
    <property type="entry name" value="PyrdxlP-dep_Trfase"/>
</dbReference>
<feature type="modified residue" description="N6-(pyridoxal phosphate)lysine" evidence="4">
    <location>
        <position position="191"/>
    </location>
</feature>
<dbReference type="GO" id="GO:0008483">
    <property type="term" value="F:transaminase activity"/>
    <property type="evidence" value="ECO:0007669"/>
    <property type="project" value="UniProtKB-KW"/>
</dbReference>
<evidence type="ECO:0000256" key="5">
    <source>
        <dbReference type="RuleBase" id="RU004508"/>
    </source>
</evidence>
<evidence type="ECO:0000256" key="4">
    <source>
        <dbReference type="PIRSR" id="PIRSR000390-2"/>
    </source>
</evidence>
<dbReference type="FunFam" id="3.40.640.10:FF:000089">
    <property type="entry name" value="Aminotransferase, DegT/DnrJ/EryC1/StrS family"/>
    <property type="match status" value="1"/>
</dbReference>
<gene>
    <name evidence="6" type="ORF">ADA01nite_34700</name>
</gene>
<accession>A0A511VAQ8</accession>
<evidence type="ECO:0000256" key="1">
    <source>
        <dbReference type="ARBA" id="ARBA00022898"/>
    </source>
</evidence>
<dbReference type="InterPro" id="IPR000653">
    <property type="entry name" value="DegT/StrS_aminotransferase"/>
</dbReference>
<dbReference type="PIRSF" id="PIRSF000390">
    <property type="entry name" value="PLP_StrS"/>
    <property type="match status" value="1"/>
</dbReference>
<protein>
    <submittedName>
        <fullName evidence="6">Glutamine--scyllo-inositol aminotransferase</fullName>
    </submittedName>
</protein>
<dbReference type="GO" id="GO:0000271">
    <property type="term" value="P:polysaccharide biosynthetic process"/>
    <property type="evidence" value="ECO:0007669"/>
    <property type="project" value="TreeGrafter"/>
</dbReference>
<name>A0A511VAQ8_9BACL</name>
<keyword evidence="7" id="KW-1185">Reference proteome</keyword>
<dbReference type="GO" id="GO:0030170">
    <property type="term" value="F:pyridoxal phosphate binding"/>
    <property type="evidence" value="ECO:0007669"/>
    <property type="project" value="TreeGrafter"/>
</dbReference>